<evidence type="ECO:0000313" key="4">
    <source>
        <dbReference type="Proteomes" id="UP001056455"/>
    </source>
</evidence>
<feature type="domain" description="Rhodanese" evidence="2">
    <location>
        <begin position="94"/>
        <end position="114"/>
    </location>
</feature>
<protein>
    <submittedName>
        <fullName evidence="3">DUF2786 domain-containing protein</fullName>
    </submittedName>
</protein>
<sequence length="398" mass="43142">MSTAAAGAHRTGDLGQRLGHLIEQAWDNGWEPMDLHRVAVRNTKPAAIALLGDLIAADLARYAALTVEERWHAQLDEMEASVWWRPDEDPVTARARLVKGGWAALHQAGRELEAWLRGLPALEVIGARPGRASARKTPGPAVDERLLGKVRLMLAKAESTTFPEEAETFTAAAQKLMTRHSIDRALLEQGKDSHDGPAAIRVGVDRPYESARFHLISAIATANRCKAVWQKGLGFSTVVGFPTDLRAVELLFTSLMVQATSAMAAAGSREHWSGQNRTRSFRNSFLTAFAVRIGERLDLAAQQAQQEGEQERAEVGHLDPGVPGGSASRLSDPPRNDRTALVLAARDKEVEDAVAERFPRLQTQRSRATLDAEGWVSGTTAADRADLGAPGRLGRTGS</sequence>
<dbReference type="InterPro" id="IPR024498">
    <property type="entry name" value="DUF2786"/>
</dbReference>
<dbReference type="Pfam" id="PF23771">
    <property type="entry name" value="DUF7168"/>
    <property type="match status" value="1"/>
</dbReference>
<dbReference type="Proteomes" id="UP001056455">
    <property type="component" value="Chromosome"/>
</dbReference>
<gene>
    <name evidence="3" type="ORF">NF556_15400</name>
</gene>
<dbReference type="InterPro" id="IPR001763">
    <property type="entry name" value="Rhodanese-like_dom"/>
</dbReference>
<reference evidence="3" key="1">
    <citation type="submission" date="2022-06" db="EMBL/GenBank/DDBJ databases">
        <title>Ornithinimicrobium HY1793.</title>
        <authorList>
            <person name="Huang Y."/>
        </authorList>
    </citation>
    <scope>NUCLEOTIDE SEQUENCE</scope>
    <source>
        <strain evidence="3">HY1793</strain>
    </source>
</reference>
<proteinExistence type="predicted"/>
<feature type="region of interest" description="Disordered" evidence="1">
    <location>
        <begin position="301"/>
        <end position="336"/>
    </location>
</feature>
<organism evidence="3 4">
    <name type="scientific">Ornithinimicrobium faecis</name>
    <dbReference type="NCBI Taxonomy" id="2934158"/>
    <lineage>
        <taxon>Bacteria</taxon>
        <taxon>Bacillati</taxon>
        <taxon>Actinomycetota</taxon>
        <taxon>Actinomycetes</taxon>
        <taxon>Micrococcales</taxon>
        <taxon>Ornithinimicrobiaceae</taxon>
        <taxon>Ornithinimicrobium</taxon>
    </lineage>
</organism>
<dbReference type="RefSeq" id="WP_252591882.1">
    <property type="nucleotide sequence ID" value="NZ_CP099489.1"/>
</dbReference>
<dbReference type="EMBL" id="CP099489">
    <property type="protein sequence ID" value="USQ78998.1"/>
    <property type="molecule type" value="Genomic_DNA"/>
</dbReference>
<name>A0ABY4YQL4_9MICO</name>
<feature type="region of interest" description="Disordered" evidence="1">
    <location>
        <begin position="355"/>
        <end position="398"/>
    </location>
</feature>
<evidence type="ECO:0000259" key="2">
    <source>
        <dbReference type="PROSITE" id="PS50206"/>
    </source>
</evidence>
<dbReference type="InterPro" id="IPR055592">
    <property type="entry name" value="DUF7168"/>
</dbReference>
<dbReference type="PROSITE" id="PS50206">
    <property type="entry name" value="RHODANESE_3"/>
    <property type="match status" value="1"/>
</dbReference>
<dbReference type="Pfam" id="PF10979">
    <property type="entry name" value="DUF2786"/>
    <property type="match status" value="1"/>
</dbReference>
<evidence type="ECO:0000313" key="3">
    <source>
        <dbReference type="EMBL" id="USQ78998.1"/>
    </source>
</evidence>
<keyword evidence="4" id="KW-1185">Reference proteome</keyword>
<accession>A0ABY4YQL4</accession>
<evidence type="ECO:0000256" key="1">
    <source>
        <dbReference type="SAM" id="MobiDB-lite"/>
    </source>
</evidence>